<keyword evidence="6 7" id="KW-0472">Membrane</keyword>
<feature type="transmembrane region" description="Helical" evidence="7">
    <location>
        <begin position="173"/>
        <end position="197"/>
    </location>
</feature>
<dbReference type="InterPro" id="IPR004681">
    <property type="entry name" value="TRAP_DctM"/>
</dbReference>
<feature type="transmembrane region" description="Helical" evidence="7">
    <location>
        <begin position="357"/>
        <end position="385"/>
    </location>
</feature>
<evidence type="ECO:0000313" key="10">
    <source>
        <dbReference type="Proteomes" id="UP000013520"/>
    </source>
</evidence>
<accession>R4KI94</accession>
<evidence type="ECO:0000256" key="7">
    <source>
        <dbReference type="SAM" id="Phobius"/>
    </source>
</evidence>
<dbReference type="Proteomes" id="UP000013520">
    <property type="component" value="Chromosome"/>
</dbReference>
<gene>
    <name evidence="9" type="ORF">Desgi_0695</name>
</gene>
<evidence type="ECO:0000259" key="8">
    <source>
        <dbReference type="Pfam" id="PF06808"/>
    </source>
</evidence>
<feature type="transmembrane region" description="Helical" evidence="7">
    <location>
        <begin position="133"/>
        <end position="153"/>
    </location>
</feature>
<dbReference type="HOGENOM" id="CLU_019824_4_0_9"/>
<dbReference type="eggNOG" id="COG1593">
    <property type="taxonomic scope" value="Bacteria"/>
</dbReference>
<dbReference type="KEGG" id="dgi:Desgi_0695"/>
<feature type="domain" description="TRAP C4-dicarboxylate transport system permease DctM subunit" evidence="8">
    <location>
        <begin position="9"/>
        <end position="424"/>
    </location>
</feature>
<dbReference type="GO" id="GO:0005886">
    <property type="term" value="C:plasma membrane"/>
    <property type="evidence" value="ECO:0007669"/>
    <property type="project" value="UniProtKB-SubCell"/>
</dbReference>
<evidence type="ECO:0000256" key="1">
    <source>
        <dbReference type="ARBA" id="ARBA00004429"/>
    </source>
</evidence>
<evidence type="ECO:0000256" key="3">
    <source>
        <dbReference type="ARBA" id="ARBA00022519"/>
    </source>
</evidence>
<dbReference type="GO" id="GO:0022857">
    <property type="term" value="F:transmembrane transporter activity"/>
    <property type="evidence" value="ECO:0007669"/>
    <property type="project" value="TreeGrafter"/>
</dbReference>
<keyword evidence="3" id="KW-0997">Cell inner membrane</keyword>
<sequence length="432" mass="46081">METIFLISIVLMLVTLFIGTPVAIALGVSGLVGLYAVFGENSLIIGAKVFTDTLNDFILLAIPLYIIMGVILARGGVGKKLFRLFDAFLRHIPGGIGIATILTCAVLAAMCGTSVAIAAMVGSFAFTDLQKYGYSLPLSLGIVGAGGALGILIPPSVPMIVYGAFSGESVGKLLSAGVIPGIVTVILFTIYVAFAYIRQKGVKVAKAASWRERWEAFMDGIWALLVPFGIVVPLYTGIATPTETAAVGILWAFIVCMGVYKTIKWRDIIHILKEGSSSSVMVMFIICGAMLLGNAATQIGLSHMLTEIFAGSMSGWVFIPISLLTLLVLGMFLEGASIMLITLPIYLPVLIMYQFDLIWYAIIMVMAIEIALLSPPVGLNLFAIHGVAKSLGLPSTQGIVIQGCWPFMVIYLLSMIFVMAIPQIALLLPGRM</sequence>
<keyword evidence="4 7" id="KW-0812">Transmembrane</keyword>
<dbReference type="PIRSF" id="PIRSF006066">
    <property type="entry name" value="HI0050"/>
    <property type="match status" value="1"/>
</dbReference>
<keyword evidence="5 7" id="KW-1133">Transmembrane helix</keyword>
<keyword evidence="2" id="KW-1003">Cell membrane</keyword>
<protein>
    <submittedName>
        <fullName evidence="9">TRAP transporter, DctM subunit</fullName>
    </submittedName>
</protein>
<feature type="transmembrane region" description="Helical" evidence="7">
    <location>
        <begin position="57"/>
        <end position="76"/>
    </location>
</feature>
<organism evidence="9 10">
    <name type="scientific">Desulfoscipio gibsoniae DSM 7213</name>
    <dbReference type="NCBI Taxonomy" id="767817"/>
    <lineage>
        <taxon>Bacteria</taxon>
        <taxon>Bacillati</taxon>
        <taxon>Bacillota</taxon>
        <taxon>Clostridia</taxon>
        <taxon>Eubacteriales</taxon>
        <taxon>Desulfallaceae</taxon>
        <taxon>Desulfoscipio</taxon>
    </lineage>
</organism>
<feature type="transmembrane region" description="Helical" evidence="7">
    <location>
        <begin position="405"/>
        <end position="428"/>
    </location>
</feature>
<feature type="transmembrane region" description="Helical" evidence="7">
    <location>
        <begin position="275"/>
        <end position="296"/>
    </location>
</feature>
<proteinExistence type="predicted"/>
<evidence type="ECO:0000256" key="6">
    <source>
        <dbReference type="ARBA" id="ARBA00023136"/>
    </source>
</evidence>
<dbReference type="PANTHER" id="PTHR33362">
    <property type="entry name" value="SIALIC ACID TRAP TRANSPORTER PERMEASE PROTEIN SIAT-RELATED"/>
    <property type="match status" value="1"/>
</dbReference>
<dbReference type="NCBIfam" id="TIGR00786">
    <property type="entry name" value="dctM"/>
    <property type="match status" value="1"/>
</dbReference>
<feature type="transmembrane region" description="Helical" evidence="7">
    <location>
        <begin position="217"/>
        <end position="238"/>
    </location>
</feature>
<reference evidence="9 10" key="1">
    <citation type="submission" date="2012-01" db="EMBL/GenBank/DDBJ databases">
        <title>Complete sequence of Desulfotomaculum gibsoniae DSM 7213.</title>
        <authorList>
            <consortium name="US DOE Joint Genome Institute"/>
            <person name="Lucas S."/>
            <person name="Han J."/>
            <person name="Lapidus A."/>
            <person name="Cheng J.-F."/>
            <person name="Goodwin L."/>
            <person name="Pitluck S."/>
            <person name="Peters L."/>
            <person name="Ovchinnikova G."/>
            <person name="Teshima H."/>
            <person name="Detter J.C."/>
            <person name="Han C."/>
            <person name="Tapia R."/>
            <person name="Land M."/>
            <person name="Hauser L."/>
            <person name="Kyrpides N."/>
            <person name="Ivanova N."/>
            <person name="Pagani I."/>
            <person name="Parshina S."/>
            <person name="Plugge C."/>
            <person name="Muyzer G."/>
            <person name="Kuever J."/>
            <person name="Ivanova A."/>
            <person name="Nazina T."/>
            <person name="Klenk H.-P."/>
            <person name="Brambilla E."/>
            <person name="Spring S."/>
            <person name="Stams A.F."/>
            <person name="Woyke T."/>
        </authorList>
    </citation>
    <scope>NUCLEOTIDE SEQUENCE [LARGE SCALE GENOMIC DNA]</scope>
    <source>
        <strain evidence="9 10">DSM 7213</strain>
    </source>
</reference>
<evidence type="ECO:0000256" key="2">
    <source>
        <dbReference type="ARBA" id="ARBA00022475"/>
    </source>
</evidence>
<keyword evidence="10" id="KW-1185">Reference proteome</keyword>
<comment type="subcellular location">
    <subcellularLocation>
        <location evidence="1">Cell inner membrane</location>
        <topology evidence="1">Multi-pass membrane protein</topology>
    </subcellularLocation>
</comment>
<dbReference type="RefSeq" id="WP_006520898.1">
    <property type="nucleotide sequence ID" value="NC_021184.1"/>
</dbReference>
<feature type="transmembrane region" description="Helical" evidence="7">
    <location>
        <begin position="244"/>
        <end position="263"/>
    </location>
</feature>
<feature type="transmembrane region" description="Helical" evidence="7">
    <location>
        <begin position="316"/>
        <end position="345"/>
    </location>
</feature>
<dbReference type="OrthoDB" id="9772674at2"/>
<feature type="transmembrane region" description="Helical" evidence="7">
    <location>
        <begin position="96"/>
        <end position="121"/>
    </location>
</feature>
<dbReference type="InterPro" id="IPR010656">
    <property type="entry name" value="DctM"/>
</dbReference>
<feature type="transmembrane region" description="Helical" evidence="7">
    <location>
        <begin position="6"/>
        <end position="37"/>
    </location>
</feature>
<name>R4KI94_9FIRM</name>
<evidence type="ECO:0000313" key="9">
    <source>
        <dbReference type="EMBL" id="AGL00250.1"/>
    </source>
</evidence>
<dbReference type="Pfam" id="PF06808">
    <property type="entry name" value="DctM"/>
    <property type="match status" value="1"/>
</dbReference>
<evidence type="ECO:0000256" key="4">
    <source>
        <dbReference type="ARBA" id="ARBA00022692"/>
    </source>
</evidence>
<evidence type="ECO:0000256" key="5">
    <source>
        <dbReference type="ARBA" id="ARBA00022989"/>
    </source>
</evidence>
<dbReference type="EMBL" id="CP003273">
    <property type="protein sequence ID" value="AGL00250.1"/>
    <property type="molecule type" value="Genomic_DNA"/>
</dbReference>
<dbReference type="STRING" id="767817.Desgi_0695"/>
<dbReference type="PANTHER" id="PTHR33362:SF5">
    <property type="entry name" value="C4-DICARBOXYLATE TRAP TRANSPORTER LARGE PERMEASE PROTEIN DCTM"/>
    <property type="match status" value="1"/>
</dbReference>
<dbReference type="AlphaFoldDB" id="R4KI94"/>